<evidence type="ECO:0000256" key="3">
    <source>
        <dbReference type="ARBA" id="ARBA00022679"/>
    </source>
</evidence>
<dbReference type="KEGG" id="ani:ANIA_10430"/>
<dbReference type="STRING" id="227321.C8V467"/>
<accession>C8V467</accession>
<evidence type="ECO:0000256" key="4">
    <source>
        <dbReference type="ARBA" id="ARBA00023268"/>
    </source>
</evidence>
<dbReference type="OrthoDB" id="329835at2759"/>
<dbReference type="RefSeq" id="XP_050467517.1">
    <property type="nucleotide sequence ID" value="XM_050611491.1"/>
</dbReference>
<feature type="active site" description="Proton acceptor; for dehydratase activity" evidence="6">
    <location>
        <position position="965"/>
    </location>
</feature>
<dbReference type="InterPro" id="IPR020843">
    <property type="entry name" value="ER"/>
</dbReference>
<dbReference type="Gene3D" id="3.90.180.10">
    <property type="entry name" value="Medium-chain alcohol dehydrogenases, catalytic domain"/>
    <property type="match status" value="1"/>
</dbReference>
<dbReference type="HOGENOM" id="CLU_000022_31_0_1"/>
<dbReference type="Gene3D" id="3.30.70.3290">
    <property type="match status" value="1"/>
</dbReference>
<dbReference type="GO" id="GO:0016491">
    <property type="term" value="F:oxidoreductase activity"/>
    <property type="evidence" value="ECO:0007669"/>
    <property type="project" value="InterPro"/>
</dbReference>
<dbReference type="Proteomes" id="UP000000560">
    <property type="component" value="Chromosome II"/>
</dbReference>
<feature type="domain" description="PKS/mFAS DH" evidence="9">
    <location>
        <begin position="933"/>
        <end position="1216"/>
    </location>
</feature>
<dbReference type="SUPFAM" id="SSF52151">
    <property type="entry name" value="FabD/lysophospholipase-like"/>
    <property type="match status" value="1"/>
</dbReference>
<dbReference type="InterPro" id="IPR032821">
    <property type="entry name" value="PKS_assoc"/>
</dbReference>
<dbReference type="InterPro" id="IPR014043">
    <property type="entry name" value="Acyl_transferase_dom"/>
</dbReference>
<dbReference type="SUPFAM" id="SSF55048">
    <property type="entry name" value="Probable ACP-binding domain of malonyl-CoA ACP transacylase"/>
    <property type="match status" value="1"/>
</dbReference>
<dbReference type="EMBL" id="BN001302">
    <property type="protein sequence ID" value="CBF75781.1"/>
    <property type="molecule type" value="Genomic_DNA"/>
</dbReference>
<evidence type="ECO:0000259" key="9">
    <source>
        <dbReference type="PROSITE" id="PS52019"/>
    </source>
</evidence>
<dbReference type="InterPro" id="IPR049551">
    <property type="entry name" value="PKS_DH_C"/>
</dbReference>
<dbReference type="InterPro" id="IPR016036">
    <property type="entry name" value="Malonyl_transacylase_ACP-bd"/>
</dbReference>
<dbReference type="eggNOG" id="KOG1202">
    <property type="taxonomic scope" value="Eukaryota"/>
</dbReference>
<dbReference type="InParanoid" id="C8V467"/>
<dbReference type="SMART" id="SM00829">
    <property type="entry name" value="PKS_ER"/>
    <property type="match status" value="1"/>
</dbReference>
<keyword evidence="5" id="KW-0012">Acyltransferase</keyword>
<dbReference type="InterPro" id="IPR020807">
    <property type="entry name" value="PKS_DH"/>
</dbReference>
<organism evidence="10 11">
    <name type="scientific">Emericella nidulans (strain FGSC A4 / ATCC 38163 / CBS 112.46 / NRRL 194 / M139)</name>
    <name type="common">Aspergillus nidulans</name>
    <dbReference type="NCBI Taxonomy" id="227321"/>
    <lineage>
        <taxon>Eukaryota</taxon>
        <taxon>Fungi</taxon>
        <taxon>Dikarya</taxon>
        <taxon>Ascomycota</taxon>
        <taxon>Pezizomycotina</taxon>
        <taxon>Eurotiomycetes</taxon>
        <taxon>Eurotiomycetidae</taxon>
        <taxon>Eurotiales</taxon>
        <taxon>Aspergillaceae</taxon>
        <taxon>Aspergillus</taxon>
        <taxon>Aspergillus subgen. Nidulantes</taxon>
    </lineage>
</organism>
<feature type="region of interest" description="N-terminal hotdog fold" evidence="6">
    <location>
        <begin position="933"/>
        <end position="1071"/>
    </location>
</feature>
<dbReference type="SUPFAM" id="SSF53901">
    <property type="entry name" value="Thiolase-like"/>
    <property type="match status" value="1"/>
</dbReference>
<reference evidence="11" key="2">
    <citation type="journal article" date="2009" name="Fungal Genet. Biol.">
        <title>The 2008 update of the Aspergillus nidulans genome annotation: a community effort.</title>
        <authorList>
            <person name="Wortman J.R."/>
            <person name="Gilsenan J.M."/>
            <person name="Joardar V."/>
            <person name="Deegan J."/>
            <person name="Clutterbuck J."/>
            <person name="Andersen M.R."/>
            <person name="Archer D."/>
            <person name="Bencina M."/>
            <person name="Braus G."/>
            <person name="Coutinho P."/>
            <person name="von Dohren H."/>
            <person name="Doonan J."/>
            <person name="Driessen A.J."/>
            <person name="Durek P."/>
            <person name="Espeso E."/>
            <person name="Fekete E."/>
            <person name="Flipphi M."/>
            <person name="Estrada C.G."/>
            <person name="Geysens S."/>
            <person name="Goldman G."/>
            <person name="de Groot P.W."/>
            <person name="Hansen K."/>
            <person name="Harris S.D."/>
            <person name="Heinekamp T."/>
            <person name="Helmstaedt K."/>
            <person name="Henrissat B."/>
            <person name="Hofmann G."/>
            <person name="Homan T."/>
            <person name="Horio T."/>
            <person name="Horiuchi H."/>
            <person name="James S."/>
            <person name="Jones M."/>
            <person name="Karaffa L."/>
            <person name="Karanyi Z."/>
            <person name="Kato M."/>
            <person name="Keller N."/>
            <person name="Kelly D.E."/>
            <person name="Kiel J.A."/>
            <person name="Kim J.M."/>
            <person name="van der Klei I.J."/>
            <person name="Klis F.M."/>
            <person name="Kovalchuk A."/>
            <person name="Krasevec N."/>
            <person name="Kubicek C.P."/>
            <person name="Liu B."/>
            <person name="Maccabe A."/>
            <person name="Meyer V."/>
            <person name="Mirabito P."/>
            <person name="Miskei M."/>
            <person name="Mos M."/>
            <person name="Mullins J."/>
            <person name="Nelson D.R."/>
            <person name="Nielsen J."/>
            <person name="Oakley B.R."/>
            <person name="Osmani S.A."/>
            <person name="Pakula T."/>
            <person name="Paszewski A."/>
            <person name="Paulsen I."/>
            <person name="Pilsyk S."/>
            <person name="Pocsi I."/>
            <person name="Punt P.J."/>
            <person name="Ram A.F."/>
            <person name="Ren Q."/>
            <person name="Robellet X."/>
            <person name="Robson G."/>
            <person name="Seiboth B."/>
            <person name="van Solingen P."/>
            <person name="Specht T."/>
            <person name="Sun J."/>
            <person name="Taheri-Talesh N."/>
            <person name="Takeshita N."/>
            <person name="Ussery D."/>
            <person name="vanKuyk P.A."/>
            <person name="Visser H."/>
            <person name="van de Vondervoort P.J."/>
            <person name="de Vries R.P."/>
            <person name="Walton J."/>
            <person name="Xiang X."/>
            <person name="Xiong Y."/>
            <person name="Zeng A.P."/>
            <person name="Brandt B.W."/>
            <person name="Cornell M.J."/>
            <person name="van den Hondel C.A."/>
            <person name="Visser J."/>
            <person name="Oliver S.G."/>
            <person name="Turner G."/>
        </authorList>
    </citation>
    <scope>GENOME REANNOTATION</scope>
    <source>
        <strain evidence="11">FGSC A4 / ATCC 38163 / CBS 112.46 / NRRL 194 / M139</strain>
    </source>
</reference>
<evidence type="ECO:0000313" key="10">
    <source>
        <dbReference type="EMBL" id="CBF75781.1"/>
    </source>
</evidence>
<dbReference type="CDD" id="cd05195">
    <property type="entry name" value="enoyl_red"/>
    <property type="match status" value="1"/>
</dbReference>
<dbReference type="InterPro" id="IPR036291">
    <property type="entry name" value="NAD(P)-bd_dom_sf"/>
</dbReference>
<dbReference type="Gene3D" id="3.40.47.10">
    <property type="match status" value="1"/>
</dbReference>
<keyword evidence="4" id="KW-0511">Multifunctional enzyme</keyword>
<dbReference type="Pfam" id="PF02801">
    <property type="entry name" value="Ketoacyl-synt_C"/>
    <property type="match status" value="1"/>
</dbReference>
<dbReference type="SUPFAM" id="SSF51735">
    <property type="entry name" value="NAD(P)-binding Rossmann-fold domains"/>
    <property type="match status" value="1"/>
</dbReference>
<protein>
    <submittedName>
        <fullName evidence="10">Polyketide synthase, putative (JCVI)</fullName>
    </submittedName>
</protein>
<dbReference type="InterPro" id="IPR013154">
    <property type="entry name" value="ADH-like_N"/>
</dbReference>
<dbReference type="Pfam" id="PF00107">
    <property type="entry name" value="ADH_zinc_N"/>
    <property type="match status" value="1"/>
</dbReference>
<dbReference type="InterPro" id="IPR014031">
    <property type="entry name" value="Ketoacyl_synth_C"/>
</dbReference>
<feature type="active site" description="Proton donor; for dehydratase activity" evidence="6">
    <location>
        <position position="1126"/>
    </location>
</feature>
<feature type="region of interest" description="C-terminal hotdog fold" evidence="6">
    <location>
        <begin position="1075"/>
        <end position="1216"/>
    </location>
</feature>
<dbReference type="Pfam" id="PF14765">
    <property type="entry name" value="PS-DH"/>
    <property type="match status" value="1"/>
</dbReference>
<evidence type="ECO:0000259" key="8">
    <source>
        <dbReference type="PROSITE" id="PS52004"/>
    </source>
</evidence>
<gene>
    <name evidence="10" type="ORF">ANIA_10430</name>
</gene>
<keyword evidence="3" id="KW-0808">Transferase</keyword>
<dbReference type="InterPro" id="IPR020841">
    <property type="entry name" value="PKS_Beta-ketoAc_synthase_dom"/>
</dbReference>
<keyword evidence="2" id="KW-0597">Phosphoprotein</keyword>
<dbReference type="GO" id="GO:0004312">
    <property type="term" value="F:fatty acid synthase activity"/>
    <property type="evidence" value="ECO:0000318"/>
    <property type="project" value="GO_Central"/>
</dbReference>
<feature type="region of interest" description="Disordered" evidence="7">
    <location>
        <begin position="1617"/>
        <end position="1636"/>
    </location>
</feature>
<dbReference type="InterPro" id="IPR011032">
    <property type="entry name" value="GroES-like_sf"/>
</dbReference>
<dbReference type="PROSITE" id="PS52004">
    <property type="entry name" value="KS3_2"/>
    <property type="match status" value="1"/>
</dbReference>
<dbReference type="GO" id="GO:0044550">
    <property type="term" value="P:secondary metabolite biosynthetic process"/>
    <property type="evidence" value="ECO:0000318"/>
    <property type="project" value="GO_Central"/>
</dbReference>
<evidence type="ECO:0000256" key="7">
    <source>
        <dbReference type="SAM" id="MobiDB-lite"/>
    </source>
</evidence>
<dbReference type="InterPro" id="IPR050091">
    <property type="entry name" value="PKS_NRPS_Biosynth_Enz"/>
</dbReference>
<reference evidence="11" key="1">
    <citation type="journal article" date="2005" name="Nature">
        <title>Sequencing of Aspergillus nidulans and comparative analysis with A. fumigatus and A. oryzae.</title>
        <authorList>
            <person name="Galagan J.E."/>
            <person name="Calvo S.E."/>
            <person name="Cuomo C."/>
            <person name="Ma L.J."/>
            <person name="Wortman J.R."/>
            <person name="Batzoglou S."/>
            <person name="Lee S.I."/>
            <person name="Basturkmen M."/>
            <person name="Spevak C.C."/>
            <person name="Clutterbuck J."/>
            <person name="Kapitonov V."/>
            <person name="Jurka J."/>
            <person name="Scazzocchio C."/>
            <person name="Farman M."/>
            <person name="Butler J."/>
            <person name="Purcell S."/>
            <person name="Harris S."/>
            <person name="Braus G.H."/>
            <person name="Draht O."/>
            <person name="Busch S."/>
            <person name="D'Enfert C."/>
            <person name="Bouchier C."/>
            <person name="Goldman G.H."/>
            <person name="Bell-Pedersen D."/>
            <person name="Griffiths-Jones S."/>
            <person name="Doonan J.H."/>
            <person name="Yu J."/>
            <person name="Vienken K."/>
            <person name="Pain A."/>
            <person name="Freitag M."/>
            <person name="Selker E.U."/>
            <person name="Archer D.B."/>
            <person name="Penalva M.A."/>
            <person name="Oakley B.R."/>
            <person name="Momany M."/>
            <person name="Tanaka T."/>
            <person name="Kumagai T."/>
            <person name="Asai K."/>
            <person name="Machida M."/>
            <person name="Nierman W.C."/>
            <person name="Denning D.W."/>
            <person name="Caddick M."/>
            <person name="Hynes M."/>
            <person name="Paoletti M."/>
            <person name="Fischer R."/>
            <person name="Miller B."/>
            <person name="Dyer P."/>
            <person name="Sachs M.S."/>
            <person name="Osmani S.A."/>
            <person name="Birren B.W."/>
        </authorList>
    </citation>
    <scope>NUCLEOTIDE SEQUENCE [LARGE SCALE GENOMIC DNA]</scope>
    <source>
        <strain evidence="11">FGSC A4 / ATCC 38163 / CBS 112.46 / NRRL 194 / M139</strain>
    </source>
</reference>
<dbReference type="Pfam" id="PF08240">
    <property type="entry name" value="ADH_N"/>
    <property type="match status" value="1"/>
</dbReference>
<evidence type="ECO:0000256" key="5">
    <source>
        <dbReference type="ARBA" id="ARBA00023315"/>
    </source>
</evidence>
<dbReference type="Gene3D" id="3.40.366.10">
    <property type="entry name" value="Malonyl-Coenzyme A Acyl Carrier Protein, domain 2"/>
    <property type="match status" value="1"/>
</dbReference>
<dbReference type="Pfam" id="PF00698">
    <property type="entry name" value="Acyl_transf_1"/>
    <property type="match status" value="1"/>
</dbReference>
<feature type="domain" description="Ketosynthase family 3 (KS3)" evidence="8">
    <location>
        <begin position="6"/>
        <end position="434"/>
    </location>
</feature>
<proteinExistence type="predicted"/>
<dbReference type="PROSITE" id="PS52019">
    <property type="entry name" value="PKS_MFAS_DH"/>
    <property type="match status" value="1"/>
</dbReference>
<dbReference type="CDD" id="cd00833">
    <property type="entry name" value="PKS"/>
    <property type="match status" value="1"/>
</dbReference>
<dbReference type="SMART" id="SM00827">
    <property type="entry name" value="PKS_AT"/>
    <property type="match status" value="1"/>
</dbReference>
<dbReference type="InterPro" id="IPR016035">
    <property type="entry name" value="Acyl_Trfase/lysoPLipase"/>
</dbReference>
<evidence type="ECO:0000256" key="6">
    <source>
        <dbReference type="PROSITE-ProRule" id="PRU01363"/>
    </source>
</evidence>
<keyword evidence="1" id="KW-0596">Phosphopantetheine</keyword>
<dbReference type="SUPFAM" id="SSF50129">
    <property type="entry name" value="GroES-like"/>
    <property type="match status" value="1"/>
</dbReference>
<dbReference type="VEuPathDB" id="FungiDB:AN10430"/>
<dbReference type="GO" id="GO:0006633">
    <property type="term" value="P:fatty acid biosynthetic process"/>
    <property type="evidence" value="ECO:0000318"/>
    <property type="project" value="GO_Central"/>
</dbReference>
<dbReference type="PANTHER" id="PTHR43775:SF22">
    <property type="entry name" value="SYNTHASE, PUTATIVE (JCVI)-RELATED"/>
    <property type="match status" value="1"/>
</dbReference>
<dbReference type="Pfam" id="PF16197">
    <property type="entry name" value="KAsynt_C_assoc"/>
    <property type="match status" value="1"/>
</dbReference>
<dbReference type="Pfam" id="PF00109">
    <property type="entry name" value="ketoacyl-synt"/>
    <property type="match status" value="1"/>
</dbReference>
<dbReference type="SMART" id="SM00826">
    <property type="entry name" value="PKS_DH"/>
    <property type="match status" value="1"/>
</dbReference>
<dbReference type="InterPro" id="IPR001227">
    <property type="entry name" value="Ac_transferase_dom_sf"/>
</dbReference>
<evidence type="ECO:0000256" key="2">
    <source>
        <dbReference type="ARBA" id="ARBA00022553"/>
    </source>
</evidence>
<dbReference type="GeneID" id="2873035"/>
<dbReference type="PANTHER" id="PTHR43775">
    <property type="entry name" value="FATTY ACID SYNTHASE"/>
    <property type="match status" value="1"/>
</dbReference>
<dbReference type="InterPro" id="IPR049552">
    <property type="entry name" value="PKS_DH_N"/>
</dbReference>
<dbReference type="InterPro" id="IPR013149">
    <property type="entry name" value="ADH-like_C"/>
</dbReference>
<dbReference type="InterPro" id="IPR014030">
    <property type="entry name" value="Ketoacyl_synth_N"/>
</dbReference>
<name>C8V467_EMENI</name>
<dbReference type="InterPro" id="IPR016039">
    <property type="entry name" value="Thiolase-like"/>
</dbReference>
<dbReference type="OMA" id="PELLWPV"/>
<dbReference type="Pfam" id="PF21089">
    <property type="entry name" value="PKS_DH_N"/>
    <property type="match status" value="1"/>
</dbReference>
<dbReference type="GO" id="GO:0019748">
    <property type="term" value="P:secondary metabolic process"/>
    <property type="evidence" value="ECO:0000303"/>
    <property type="project" value="AspGD"/>
</dbReference>
<dbReference type="InterPro" id="IPR042104">
    <property type="entry name" value="PKS_dehydratase_sf"/>
</dbReference>
<dbReference type="Gene3D" id="3.10.129.110">
    <property type="entry name" value="Polyketide synthase dehydratase"/>
    <property type="match status" value="2"/>
</dbReference>
<dbReference type="InterPro" id="IPR049900">
    <property type="entry name" value="PKS_mFAS_DH"/>
</dbReference>
<sequence length="1648" mass="178799">MSSPEIEPIAIVGLGCRFPGGADTPEKLWQLAYEGRQCWEEVPSNRYNWHAFHHPDPEARGTHNARGGFFLQQDPAVFDANFFAISAAEAAAIDPQQRLLLEVSYEALENAGMPLEAIRGTQTGVYVALVSRDYDRMIYKDPSQIPKYHLTGCGDATACGRISYTFDLKGPCVSMDTGCSGSMVALHLACQALRLGETNAAIVAGTNLLLGPDMTIAMSALHMINENGRCYPFDSRGAGYGRAEGVAALVLKRQADAVRDGDPIRAVIRNTGINQDGKTNGIMLPSFEAQQQLTSTLYRQAGLDPNYVCYIEAHGTGTQAGDAAEVTSIKQVFASAARTRERPLFLGSIKANLGHSESTSGLAGVIKTVIALENATIPPLAALETLKPDLHSLLESTKIIIPSKPVSWPHEGTRLASVNSFGFGGTNAHVILESAPSFELQTQPTNGFHTDSDCICVDTDSDNGRPQLFIVSAKSRVSLEAAIYNVRDWVSRHGATYIKRQELVKTLCHRRSIFNWRASIVASSQPGILSALEKPHTTKSWTKVQVVFLFTGQGAQYARMGKELVGLDSVFSHSLDQSQTILTELGASWRLLEELLREESASSINSSELSQPATTAIQIALVDMLAEMNVRPSAVLGHSSGEVAAAYAAGILGRREALTIAYHKGFVAGWCRNAISSQGAMLAVGLGEAQVMPYLQHGSSSAGQCTIACVNSPSSVTLSGDQAALAEVQQRLDRDSIFNRRLKVDIAYHSHHMQAVAGQFGHCLRDLPAKKAAASVRFYSSVTGSETSTALGASYWVDNLVSQVRFGPALEELTEKYFASSSNSLVLLEMGPHSALQGPIRQIMNSLERPAGRWTYISSLVRNKDAHIAALEMIGGLFEHGVQVDLTADLLALPREAHPVVTDLPPYPWDHSNTYWQESRLSKDYRFRHHAPHDLLGLRLDGTSTIEPIFRHVLSVDELPWLQEHIIDGFALYPGSAFLCMAIEALKQVSQDRGGKRKIAKYVFRDVSFSKALVVPSSPASIEVLISLKPSRLLKGRMGVAWEEFRVTSVSADGTWNEHCRGSIHAEFHEEHELEDRTGSAGRFAVIRELHLGEQQAIGRLKVPDIAPLMPAQHMQPHVIHPTVFDAFMHIVLPLYHRHCSQGPVMLTSIGEASISADILNKPGDELLVACRLAHAGRRHGSVEVSIFQRDAQGDLIQYVYRQGTLLVPQLEKSASTNQWLAASINGSSIEETSGFHTSGRPLQLHFKTPGLLDSAVFVPVDGLLDTLEPDEVSVKVYAHAVNRVDIAIASDRAEPTEVMMGEFAGVVVAAGPLCEGAYRPGDRVCGWGSRPYTNIARVKCHMVHRLDDAISFIEGASIPIAFQSAAYALTRITRLERDQTILIHGAAGAVGQAAISIAQHVGAEIFATVGSPEKKQLLAEQKGIPTSKILSSRTAAFRDDILNLTNGRGVDVVINCSSGDLMDESIPCVADFGYLIDLTKSKIPLSMDRGLRKNVTFASIDMRLLATQRPRQLKELFAKVMELYQEQSLTAIAPITTIPITDLSAGFRLVQSQRYAGKIVLAADETVLVKQLAPKPELPHLTADGTYAVVGGSAALNRMLCSFLEARGAEHVLSVQSPNPAAKPDAQVSSQELSTLNGVPGQALWSR</sequence>
<evidence type="ECO:0000313" key="11">
    <source>
        <dbReference type="Proteomes" id="UP000000560"/>
    </source>
</evidence>
<evidence type="ECO:0000256" key="1">
    <source>
        <dbReference type="ARBA" id="ARBA00022450"/>
    </source>
</evidence>
<keyword evidence="11" id="KW-1185">Reference proteome</keyword>
<dbReference type="SMART" id="SM00825">
    <property type="entry name" value="PKS_KS"/>
    <property type="match status" value="1"/>
</dbReference>